<dbReference type="PANTHER" id="PTHR46211">
    <property type="entry name" value="GLYCEROPHOSPHORYL DIESTER PHOSPHODIESTERASE"/>
    <property type="match status" value="1"/>
</dbReference>
<dbReference type="InterPro" id="IPR017946">
    <property type="entry name" value="PLC-like_Pdiesterase_TIM-brl"/>
</dbReference>
<feature type="transmembrane region" description="Helical" evidence="1">
    <location>
        <begin position="21"/>
        <end position="46"/>
    </location>
</feature>
<organism evidence="3 4">
    <name type="scientific">Vagococcus lutrae</name>
    <dbReference type="NCBI Taxonomy" id="81947"/>
    <lineage>
        <taxon>Bacteria</taxon>
        <taxon>Bacillati</taxon>
        <taxon>Bacillota</taxon>
        <taxon>Bacilli</taxon>
        <taxon>Lactobacillales</taxon>
        <taxon>Enterococcaceae</taxon>
        <taxon>Vagococcus</taxon>
    </lineage>
</organism>
<dbReference type="Pfam" id="PF10110">
    <property type="entry name" value="GPDPase_memb"/>
    <property type="match status" value="1"/>
</dbReference>
<dbReference type="CDD" id="cd08579">
    <property type="entry name" value="GDPD_memb_like"/>
    <property type="match status" value="1"/>
</dbReference>
<keyword evidence="1" id="KW-1133">Transmembrane helix</keyword>
<keyword evidence="1" id="KW-0812">Transmembrane</keyword>
<protein>
    <submittedName>
        <fullName evidence="3">Glycerophosphodiester phosphodiesterase</fullName>
    </submittedName>
</protein>
<proteinExistence type="predicted"/>
<gene>
    <name evidence="3" type="ORF">PML95_03605</name>
</gene>
<dbReference type="Proteomes" id="UP001179600">
    <property type="component" value="Chromosome"/>
</dbReference>
<dbReference type="GO" id="GO:0008081">
    <property type="term" value="F:phosphoric diester hydrolase activity"/>
    <property type="evidence" value="ECO:0007669"/>
    <property type="project" value="InterPro"/>
</dbReference>
<dbReference type="InterPro" id="IPR030395">
    <property type="entry name" value="GP_PDE_dom"/>
</dbReference>
<evidence type="ECO:0000313" key="3">
    <source>
        <dbReference type="EMBL" id="WCG23337.1"/>
    </source>
</evidence>
<feature type="transmembrane region" description="Helical" evidence="1">
    <location>
        <begin position="311"/>
        <end position="329"/>
    </location>
</feature>
<dbReference type="EMBL" id="CP116507">
    <property type="protein sequence ID" value="WCG23337.1"/>
    <property type="molecule type" value="Genomic_DNA"/>
</dbReference>
<evidence type="ECO:0000256" key="1">
    <source>
        <dbReference type="SAM" id="Phobius"/>
    </source>
</evidence>
<evidence type="ECO:0000313" key="4">
    <source>
        <dbReference type="Proteomes" id="UP001179600"/>
    </source>
</evidence>
<accession>A0AAE9XH75</accession>
<dbReference type="Pfam" id="PF03009">
    <property type="entry name" value="GDPD"/>
    <property type="match status" value="1"/>
</dbReference>
<feature type="transmembrane region" description="Helical" evidence="1">
    <location>
        <begin position="218"/>
        <end position="240"/>
    </location>
</feature>
<keyword evidence="1" id="KW-0472">Membrane</keyword>
<feature type="domain" description="GP-PDE" evidence="2">
    <location>
        <begin position="340"/>
        <end position="568"/>
    </location>
</feature>
<dbReference type="Gene3D" id="3.20.20.190">
    <property type="entry name" value="Phosphatidylinositol (PI) phosphodiesterase"/>
    <property type="match status" value="1"/>
</dbReference>
<sequence>MFNRITETFHHFKTHLKEYMTPLFFFQFLKFFITLPTISFILYQLLSKANLNSLTDQTLLVVLTQPATIFLLFLLIIFLFIAIFFEASYYFLLIDYQERQEVPTHLSIIRRIQKKLPYLLSPYTLLFILYFFIITPLVSVGIQPDLLKNLKLPDFIVDELLMTTKGSILYLTLMLLLTYLGFRLIYVLYLFITRETLTLKQAFQKSWHKTKHRFLKQFLLFSFTTFIYTLLVIVIVGVLLSPVLMTEILQPSLAPFLAGFSLTLIQLLLFFAVGLFQVFISIMIVKTYHPITKSPTMIQPRFNRFFKKNQWKLLLTLLLFITFSVNNTLTLKHIVYQPKTAIVAHRGFMEKGVENSIEALVGAAKSGADYAELDIQETKDGEIVVMHDTNLKRLTGHNRMVYDMTLDEIRALQLSQNNMTSRIPTLEEFIQVALKEDIKLLIEIKPHGFESEQYLTHLNELLTRYEVTESFLVQSLDLPMLNQLKKINDDIQTGYVLPLNIGNLPDTPHDFIVLEEFSVTKKLIQQAEAKKQPLFVWTVNKDDLIQKYLRWDVDGIITNHPDRAVTFRESEEETKSIVQRILYLLK</sequence>
<feature type="transmembrane region" description="Helical" evidence="1">
    <location>
        <begin position="118"/>
        <end position="142"/>
    </location>
</feature>
<dbReference type="InterPro" id="IPR018476">
    <property type="entry name" value="GlyceroP-diester-Pdiesterase_M"/>
</dbReference>
<dbReference type="AlphaFoldDB" id="A0AAE9XH75"/>
<dbReference type="PROSITE" id="PS51704">
    <property type="entry name" value="GP_PDE"/>
    <property type="match status" value="1"/>
</dbReference>
<name>A0AAE9XH75_9ENTE</name>
<dbReference type="RefSeq" id="WP_272163618.1">
    <property type="nucleotide sequence ID" value="NZ_CP116507.1"/>
</dbReference>
<dbReference type="SUPFAM" id="SSF51695">
    <property type="entry name" value="PLC-like phosphodiesterases"/>
    <property type="match status" value="1"/>
</dbReference>
<dbReference type="PANTHER" id="PTHR46211:SF8">
    <property type="entry name" value="PHOSPHODIESTERASE"/>
    <property type="match status" value="1"/>
</dbReference>
<evidence type="ECO:0000259" key="2">
    <source>
        <dbReference type="PROSITE" id="PS51704"/>
    </source>
</evidence>
<reference evidence="3" key="1">
    <citation type="submission" date="2023-01" db="EMBL/GenBank/DDBJ databases">
        <title>Oxazolidinone resistance genes in florfenicol resistant enterococci from beef cattle and veal calves at slaughter.</title>
        <authorList>
            <person name="Biggel M."/>
        </authorList>
    </citation>
    <scope>NUCLEOTIDE SEQUENCE</scope>
    <source>
        <strain evidence="3">K204-1</strain>
    </source>
</reference>
<feature type="transmembrane region" description="Helical" evidence="1">
    <location>
        <begin position="168"/>
        <end position="192"/>
    </location>
</feature>
<feature type="transmembrane region" description="Helical" evidence="1">
    <location>
        <begin position="260"/>
        <end position="285"/>
    </location>
</feature>
<feature type="transmembrane region" description="Helical" evidence="1">
    <location>
        <begin position="66"/>
        <end position="92"/>
    </location>
</feature>
<dbReference type="GO" id="GO:0006629">
    <property type="term" value="P:lipid metabolic process"/>
    <property type="evidence" value="ECO:0007669"/>
    <property type="project" value="InterPro"/>
</dbReference>